<evidence type="ECO:0000313" key="2">
    <source>
        <dbReference type="Proteomes" id="UP001156706"/>
    </source>
</evidence>
<gene>
    <name evidence="1" type="ORF">GCM10007907_05950</name>
</gene>
<protein>
    <submittedName>
        <fullName evidence="1">Uncharacterized protein</fullName>
    </submittedName>
</protein>
<sequence>MHDWTLVSLAFDWKDACVTLTLLNPNSETVSLKAENVVRLFVPKRNDWGRSVSVNGVMGPTQQADGTETLQIEMQSGDIIEIAAGSFVLPLRTG</sequence>
<name>A0ABQ5YA19_9NEIS</name>
<dbReference type="Proteomes" id="UP001156706">
    <property type="component" value="Unassembled WGS sequence"/>
</dbReference>
<organism evidence="1 2">
    <name type="scientific">Chitinimonas prasina</name>
    <dbReference type="NCBI Taxonomy" id="1434937"/>
    <lineage>
        <taxon>Bacteria</taxon>
        <taxon>Pseudomonadati</taxon>
        <taxon>Pseudomonadota</taxon>
        <taxon>Betaproteobacteria</taxon>
        <taxon>Neisseriales</taxon>
        <taxon>Chitinibacteraceae</taxon>
        <taxon>Chitinimonas</taxon>
    </lineage>
</organism>
<keyword evidence="2" id="KW-1185">Reference proteome</keyword>
<comment type="caution">
    <text evidence="1">The sequence shown here is derived from an EMBL/GenBank/DDBJ whole genome shotgun (WGS) entry which is preliminary data.</text>
</comment>
<evidence type="ECO:0000313" key="1">
    <source>
        <dbReference type="EMBL" id="GLR11805.1"/>
    </source>
</evidence>
<dbReference type="EMBL" id="BSOG01000001">
    <property type="protein sequence ID" value="GLR11805.1"/>
    <property type="molecule type" value="Genomic_DNA"/>
</dbReference>
<accession>A0ABQ5YA19</accession>
<reference evidence="2" key="1">
    <citation type="journal article" date="2019" name="Int. J. Syst. Evol. Microbiol.">
        <title>The Global Catalogue of Microorganisms (GCM) 10K type strain sequencing project: providing services to taxonomists for standard genome sequencing and annotation.</title>
        <authorList>
            <consortium name="The Broad Institute Genomics Platform"/>
            <consortium name="The Broad Institute Genome Sequencing Center for Infectious Disease"/>
            <person name="Wu L."/>
            <person name="Ma J."/>
        </authorList>
    </citation>
    <scope>NUCLEOTIDE SEQUENCE [LARGE SCALE GENOMIC DNA]</scope>
    <source>
        <strain evidence="2">NBRC 110044</strain>
    </source>
</reference>
<proteinExistence type="predicted"/>
<dbReference type="RefSeq" id="WP_284194946.1">
    <property type="nucleotide sequence ID" value="NZ_BSOG01000001.1"/>
</dbReference>